<dbReference type="Ensembl" id="ENSOSIT00000003705.1">
    <property type="protein sequence ID" value="ENSOSIP00000003455.1"/>
    <property type="gene ID" value="ENSOSIG00000002281.1"/>
</dbReference>
<dbReference type="Proteomes" id="UP000694383">
    <property type="component" value="Unplaced"/>
</dbReference>
<dbReference type="AlphaFoldDB" id="A0A8C7WUX1"/>
<protein>
    <submittedName>
        <fullName evidence="1">Uncharacterized protein</fullName>
    </submittedName>
</protein>
<sequence length="149" mass="16202">MVLTQSSAANREGKHGSIKCGRGLAFVDVGSFPASFRTRHFHIRAVASNGIVGPEQRAALRVLNQRVVLYPLVFVLCWGPGEPTSLPPPTPFQALTSASQGFLNCLVYGWTTVLLRQVGLTALSRDANTQTPLLQPQPTRNYKSLRALC</sequence>
<accession>A0A8C7WUX1</accession>
<reference evidence="1" key="2">
    <citation type="submission" date="2025-09" db="UniProtKB">
        <authorList>
            <consortium name="Ensembl"/>
        </authorList>
    </citation>
    <scope>IDENTIFICATION</scope>
</reference>
<proteinExistence type="predicted"/>
<name>A0A8C7WUX1_9TELE</name>
<reference evidence="1" key="1">
    <citation type="submission" date="2025-08" db="UniProtKB">
        <authorList>
            <consortium name="Ensembl"/>
        </authorList>
    </citation>
    <scope>IDENTIFICATION</scope>
</reference>
<keyword evidence="2" id="KW-1185">Reference proteome</keyword>
<evidence type="ECO:0000313" key="1">
    <source>
        <dbReference type="Ensembl" id="ENSOSIP00000003455.1"/>
    </source>
</evidence>
<evidence type="ECO:0000313" key="2">
    <source>
        <dbReference type="Proteomes" id="UP000694383"/>
    </source>
</evidence>
<organism evidence="1 2">
    <name type="scientific">Oryzias sinensis</name>
    <name type="common">Chinese medaka</name>
    <dbReference type="NCBI Taxonomy" id="183150"/>
    <lineage>
        <taxon>Eukaryota</taxon>
        <taxon>Metazoa</taxon>
        <taxon>Chordata</taxon>
        <taxon>Craniata</taxon>
        <taxon>Vertebrata</taxon>
        <taxon>Euteleostomi</taxon>
        <taxon>Actinopterygii</taxon>
        <taxon>Neopterygii</taxon>
        <taxon>Teleostei</taxon>
        <taxon>Neoteleostei</taxon>
        <taxon>Acanthomorphata</taxon>
        <taxon>Ovalentaria</taxon>
        <taxon>Atherinomorphae</taxon>
        <taxon>Beloniformes</taxon>
        <taxon>Adrianichthyidae</taxon>
        <taxon>Oryziinae</taxon>
        <taxon>Oryzias</taxon>
    </lineage>
</organism>